<keyword evidence="3" id="KW-0418">Kinase</keyword>
<name>A0A8K0RCZ3_9PLEO</name>
<feature type="domain" description="Protein kinase" evidence="2">
    <location>
        <begin position="189"/>
        <end position="518"/>
    </location>
</feature>
<dbReference type="InterPro" id="IPR000719">
    <property type="entry name" value="Prot_kinase_dom"/>
</dbReference>
<dbReference type="PANTHER" id="PTHR24359:SF37">
    <property type="entry name" value="PROTEIN KINASE DOMAIN-CONTAINING PROTEIN"/>
    <property type="match status" value="1"/>
</dbReference>
<dbReference type="AlphaFoldDB" id="A0A8K0RCZ3"/>
<dbReference type="GO" id="GO:0005524">
    <property type="term" value="F:ATP binding"/>
    <property type="evidence" value="ECO:0007669"/>
    <property type="project" value="InterPro"/>
</dbReference>
<dbReference type="SMART" id="SM00220">
    <property type="entry name" value="S_TKc"/>
    <property type="match status" value="1"/>
</dbReference>
<keyword evidence="4" id="KW-1185">Reference proteome</keyword>
<evidence type="ECO:0000256" key="1">
    <source>
        <dbReference type="SAM" id="MobiDB-lite"/>
    </source>
</evidence>
<evidence type="ECO:0000259" key="2">
    <source>
        <dbReference type="PROSITE" id="PS50011"/>
    </source>
</evidence>
<dbReference type="GO" id="GO:0004674">
    <property type="term" value="F:protein serine/threonine kinase activity"/>
    <property type="evidence" value="ECO:0007669"/>
    <property type="project" value="TreeGrafter"/>
</dbReference>
<dbReference type="Gene3D" id="1.10.510.10">
    <property type="entry name" value="Transferase(Phosphotransferase) domain 1"/>
    <property type="match status" value="1"/>
</dbReference>
<dbReference type="Proteomes" id="UP000813461">
    <property type="component" value="Unassembled WGS sequence"/>
</dbReference>
<feature type="region of interest" description="Disordered" evidence="1">
    <location>
        <begin position="531"/>
        <end position="556"/>
    </location>
</feature>
<dbReference type="EMBL" id="JAGMVJ010000004">
    <property type="protein sequence ID" value="KAH7091632.1"/>
    <property type="molecule type" value="Genomic_DNA"/>
</dbReference>
<evidence type="ECO:0000313" key="4">
    <source>
        <dbReference type="Proteomes" id="UP000813461"/>
    </source>
</evidence>
<keyword evidence="3" id="KW-0808">Transferase</keyword>
<reference evidence="3" key="1">
    <citation type="journal article" date="2021" name="Nat. Commun.">
        <title>Genetic determinants of endophytism in the Arabidopsis root mycobiome.</title>
        <authorList>
            <person name="Mesny F."/>
            <person name="Miyauchi S."/>
            <person name="Thiergart T."/>
            <person name="Pickel B."/>
            <person name="Atanasova L."/>
            <person name="Karlsson M."/>
            <person name="Huettel B."/>
            <person name="Barry K.W."/>
            <person name="Haridas S."/>
            <person name="Chen C."/>
            <person name="Bauer D."/>
            <person name="Andreopoulos W."/>
            <person name="Pangilinan J."/>
            <person name="LaButti K."/>
            <person name="Riley R."/>
            <person name="Lipzen A."/>
            <person name="Clum A."/>
            <person name="Drula E."/>
            <person name="Henrissat B."/>
            <person name="Kohler A."/>
            <person name="Grigoriev I.V."/>
            <person name="Martin F.M."/>
            <person name="Hacquard S."/>
        </authorList>
    </citation>
    <scope>NUCLEOTIDE SEQUENCE</scope>
    <source>
        <strain evidence="3">MPI-SDFR-AT-0120</strain>
    </source>
</reference>
<sequence>MPEQAAFGQIPEGQRRADYKNLDTLLRRCGVPLFDKRRMMDCFWPAQLLQRIMTRDRVVEELWEYKIGSPGSFHEIPLDALADIIMRHYRKVFAVLVLIGKGDLIQAAINEQWDDTQLPLLAYGPNNHLYSKKPPNRLAQCFERHDWKPVHRQLFAEYQYAVDPCIFTLEVDGSTPKHRVFHDKVVLPFTDEAERHSGGYGIVTKVAIHEHCHEFHALLQSINTDNSFARKQLMNDDAKEFEDEAAALRRFNGFGNDHMVTLLMTWTQHRSYNLLFPWAKCDLDNYWARDPLPIMDAETIVWTSKQVTGIASAIKSIHNPSRRNLQVPDDNKYGRHGDLKPENILLFDSPLDKMGILVVADLGLAKLNSIVSRSMQSNHKIPGTPRYKPPECDIEGAKIARTYDIWTFGCLLLEWICWLFQGQNNKALFIWQLGSLYPTGSIGDTFYSMDSQGNGRYLVTVKSKVLEKFAELHADEKCTEYFHDLLHIIEERMLVIRARSRVDSETLFQSFNRMHQKVLQDETYCYSPCKSSRKIGPQEPLDVEFRKTDPRGNQPR</sequence>
<protein>
    <submittedName>
        <fullName evidence="3">Kinase-like domain-containing protein</fullName>
    </submittedName>
</protein>
<dbReference type="OrthoDB" id="1046782at2759"/>
<dbReference type="SUPFAM" id="SSF56112">
    <property type="entry name" value="Protein kinase-like (PK-like)"/>
    <property type="match status" value="1"/>
</dbReference>
<comment type="caution">
    <text evidence="3">The sequence shown here is derived from an EMBL/GenBank/DDBJ whole genome shotgun (WGS) entry which is preliminary data.</text>
</comment>
<dbReference type="PROSITE" id="PS50011">
    <property type="entry name" value="PROTEIN_KINASE_DOM"/>
    <property type="match status" value="1"/>
</dbReference>
<dbReference type="Pfam" id="PF00069">
    <property type="entry name" value="Pkinase"/>
    <property type="match status" value="1"/>
</dbReference>
<dbReference type="PANTHER" id="PTHR24359">
    <property type="entry name" value="SERINE/THREONINE-PROTEIN KINASE SBK1"/>
    <property type="match status" value="1"/>
</dbReference>
<organism evidence="3 4">
    <name type="scientific">Paraphoma chrysanthemicola</name>
    <dbReference type="NCBI Taxonomy" id="798071"/>
    <lineage>
        <taxon>Eukaryota</taxon>
        <taxon>Fungi</taxon>
        <taxon>Dikarya</taxon>
        <taxon>Ascomycota</taxon>
        <taxon>Pezizomycotina</taxon>
        <taxon>Dothideomycetes</taxon>
        <taxon>Pleosporomycetidae</taxon>
        <taxon>Pleosporales</taxon>
        <taxon>Pleosporineae</taxon>
        <taxon>Phaeosphaeriaceae</taxon>
        <taxon>Paraphoma</taxon>
    </lineage>
</organism>
<accession>A0A8K0RCZ3</accession>
<proteinExistence type="predicted"/>
<evidence type="ECO:0000313" key="3">
    <source>
        <dbReference type="EMBL" id="KAH7091632.1"/>
    </source>
</evidence>
<gene>
    <name evidence="3" type="ORF">FB567DRAFT_558458</name>
</gene>
<dbReference type="InterPro" id="IPR011009">
    <property type="entry name" value="Kinase-like_dom_sf"/>
</dbReference>